<dbReference type="EMBL" id="JASXSX010000001">
    <property type="protein sequence ID" value="MDT3766804.1"/>
    <property type="molecule type" value="Genomic_DNA"/>
</dbReference>
<keyword evidence="2" id="KW-0723">Serine/threonine-protein kinase</keyword>
<dbReference type="CDD" id="cd14014">
    <property type="entry name" value="STKc_PknB_like"/>
    <property type="match status" value="1"/>
</dbReference>
<keyword evidence="4" id="KW-0547">Nucleotide-binding</keyword>
<dbReference type="GO" id="GO:0016301">
    <property type="term" value="F:kinase activity"/>
    <property type="evidence" value="ECO:0007669"/>
    <property type="project" value="UniProtKB-KW"/>
</dbReference>
<name>A0ABU3I8V8_9ACTO</name>
<keyword evidence="6" id="KW-0067">ATP-binding</keyword>
<dbReference type="PROSITE" id="PS00108">
    <property type="entry name" value="PROTEIN_KINASE_ST"/>
    <property type="match status" value="1"/>
</dbReference>
<dbReference type="Proteomes" id="UP001247542">
    <property type="component" value="Unassembled WGS sequence"/>
</dbReference>
<evidence type="ECO:0000313" key="10">
    <source>
        <dbReference type="EMBL" id="MDT3766804.1"/>
    </source>
</evidence>
<evidence type="ECO:0000256" key="8">
    <source>
        <dbReference type="SAM" id="Phobius"/>
    </source>
</evidence>
<evidence type="ECO:0000313" key="11">
    <source>
        <dbReference type="Proteomes" id="UP001247542"/>
    </source>
</evidence>
<feature type="transmembrane region" description="Helical" evidence="8">
    <location>
        <begin position="364"/>
        <end position="382"/>
    </location>
</feature>
<dbReference type="Pfam" id="PF00069">
    <property type="entry name" value="Pkinase"/>
    <property type="match status" value="1"/>
</dbReference>
<keyword evidence="8" id="KW-0472">Membrane</keyword>
<dbReference type="PANTHER" id="PTHR43289">
    <property type="entry name" value="MITOGEN-ACTIVATED PROTEIN KINASE KINASE KINASE 20-RELATED"/>
    <property type="match status" value="1"/>
</dbReference>
<dbReference type="SMART" id="SM00220">
    <property type="entry name" value="S_TKc"/>
    <property type="match status" value="1"/>
</dbReference>
<evidence type="ECO:0000256" key="4">
    <source>
        <dbReference type="ARBA" id="ARBA00022741"/>
    </source>
</evidence>
<gene>
    <name evidence="10" type="ORF">QS713_01835</name>
</gene>
<feature type="domain" description="Protein kinase" evidence="9">
    <location>
        <begin position="14"/>
        <end position="268"/>
    </location>
</feature>
<keyword evidence="8" id="KW-1133">Transmembrane helix</keyword>
<dbReference type="EC" id="2.7.11.1" evidence="1"/>
<reference evidence="10 11" key="1">
    <citation type="submission" date="2023-06" db="EMBL/GenBank/DDBJ databases">
        <title>Draft genome sequence of Gleimia hominis type strain CCUG 57540T.</title>
        <authorList>
            <person name="Salva-Serra F."/>
            <person name="Cardew S."/>
            <person name="Jensie Markopoulos S."/>
            <person name="Ohlen M."/>
            <person name="Inganas E."/>
            <person name="Svensson-Stadler L."/>
            <person name="Moore E.R.B."/>
        </authorList>
    </citation>
    <scope>NUCLEOTIDE SEQUENCE [LARGE SCALE GENOMIC DNA]</scope>
    <source>
        <strain evidence="10 11">CCUG 57540</strain>
    </source>
</reference>
<dbReference type="Gene3D" id="3.30.200.20">
    <property type="entry name" value="Phosphorylase Kinase, domain 1"/>
    <property type="match status" value="1"/>
</dbReference>
<feature type="compositionally biased region" description="Low complexity" evidence="7">
    <location>
        <begin position="282"/>
        <end position="301"/>
    </location>
</feature>
<dbReference type="InterPro" id="IPR000719">
    <property type="entry name" value="Prot_kinase_dom"/>
</dbReference>
<evidence type="ECO:0000256" key="1">
    <source>
        <dbReference type="ARBA" id="ARBA00012513"/>
    </source>
</evidence>
<keyword evidence="5 10" id="KW-0418">Kinase</keyword>
<feature type="compositionally biased region" description="Low complexity" evidence="7">
    <location>
        <begin position="338"/>
        <end position="352"/>
    </location>
</feature>
<keyword evidence="3" id="KW-0808">Transferase</keyword>
<feature type="region of interest" description="Disordered" evidence="7">
    <location>
        <begin position="282"/>
        <end position="352"/>
    </location>
</feature>
<dbReference type="InterPro" id="IPR011009">
    <property type="entry name" value="Kinase-like_dom_sf"/>
</dbReference>
<evidence type="ECO:0000256" key="7">
    <source>
        <dbReference type="SAM" id="MobiDB-lite"/>
    </source>
</evidence>
<dbReference type="PANTHER" id="PTHR43289:SF6">
    <property type="entry name" value="SERINE_THREONINE-PROTEIN KINASE NEKL-3"/>
    <property type="match status" value="1"/>
</dbReference>
<evidence type="ECO:0000256" key="3">
    <source>
        <dbReference type="ARBA" id="ARBA00022679"/>
    </source>
</evidence>
<sequence length="428" mass="45408">MASIYAGMTLGGRYMLIRQIAVGGMGEVWSTRDQVTGRMLAAKVLKADLMGNQTFLARLRVEARNAMEVTHPNIAAVLDHGEDDGIGWIIMELVTGRPFNDYLKGGNRIAPAQLLPVLIQTAYALQAAKDKDIVHRDIKPSNLLITPDGQVKLTDFGISTTSTQATMTEAGMVMGTAQYLPPEQAMGEVANHVGDLYALGVIAYEALAGRRPFSGKTQVDVAFAHVNDPVPPLPEDVPHELAQIVMSLLRKKPQDRPQDGATLAKQLTQVARKLGISPAPTALTLPATADSSSAQPVAAPSKPSPPATTSGLPTAAAPSNAEYKPGTTRSNTATPSTPASHDSSWPRSSSWRHAASPPTYTVELVGLAIALFAITFAFVFWARSATASASPPQTQAALVTTSFEQKLDSQLNATTTEVIPWVPISPSC</sequence>
<comment type="caution">
    <text evidence="10">The sequence shown here is derived from an EMBL/GenBank/DDBJ whole genome shotgun (WGS) entry which is preliminary data.</text>
</comment>
<accession>A0ABU3I8V8</accession>
<feature type="compositionally biased region" description="Polar residues" evidence="7">
    <location>
        <begin position="327"/>
        <end position="337"/>
    </location>
</feature>
<evidence type="ECO:0000259" key="9">
    <source>
        <dbReference type="PROSITE" id="PS50011"/>
    </source>
</evidence>
<proteinExistence type="predicted"/>
<organism evidence="10 11">
    <name type="scientific">Gleimia hominis</name>
    <dbReference type="NCBI Taxonomy" id="595468"/>
    <lineage>
        <taxon>Bacteria</taxon>
        <taxon>Bacillati</taxon>
        <taxon>Actinomycetota</taxon>
        <taxon>Actinomycetes</taxon>
        <taxon>Actinomycetales</taxon>
        <taxon>Actinomycetaceae</taxon>
        <taxon>Gleimia</taxon>
    </lineage>
</organism>
<keyword evidence="11" id="KW-1185">Reference proteome</keyword>
<protein>
    <recommendedName>
        <fullName evidence="1">non-specific serine/threonine protein kinase</fullName>
        <ecNumber evidence="1">2.7.11.1</ecNumber>
    </recommendedName>
</protein>
<dbReference type="SUPFAM" id="SSF56112">
    <property type="entry name" value="Protein kinase-like (PK-like)"/>
    <property type="match status" value="1"/>
</dbReference>
<dbReference type="Gene3D" id="1.10.510.10">
    <property type="entry name" value="Transferase(Phosphotransferase) domain 1"/>
    <property type="match status" value="1"/>
</dbReference>
<evidence type="ECO:0000256" key="5">
    <source>
        <dbReference type="ARBA" id="ARBA00022777"/>
    </source>
</evidence>
<evidence type="ECO:0000256" key="6">
    <source>
        <dbReference type="ARBA" id="ARBA00022840"/>
    </source>
</evidence>
<dbReference type="RefSeq" id="WP_313271978.1">
    <property type="nucleotide sequence ID" value="NZ_JASXSX010000001.1"/>
</dbReference>
<dbReference type="InterPro" id="IPR008271">
    <property type="entry name" value="Ser/Thr_kinase_AS"/>
</dbReference>
<keyword evidence="8" id="KW-0812">Transmembrane</keyword>
<evidence type="ECO:0000256" key="2">
    <source>
        <dbReference type="ARBA" id="ARBA00022527"/>
    </source>
</evidence>
<dbReference type="PROSITE" id="PS50011">
    <property type="entry name" value="PROTEIN_KINASE_DOM"/>
    <property type="match status" value="1"/>
</dbReference>